<feature type="region of interest" description="Disordered" evidence="1">
    <location>
        <begin position="1"/>
        <end position="34"/>
    </location>
</feature>
<evidence type="ECO:0000313" key="3">
    <source>
        <dbReference type="Proteomes" id="UP001054252"/>
    </source>
</evidence>
<comment type="caution">
    <text evidence="2">The sequence shown here is derived from an EMBL/GenBank/DDBJ whole genome shotgun (WGS) entry which is preliminary data.</text>
</comment>
<feature type="compositionally biased region" description="Polar residues" evidence="1">
    <location>
        <begin position="12"/>
        <end position="34"/>
    </location>
</feature>
<keyword evidence="3" id="KW-1185">Reference proteome</keyword>
<protein>
    <submittedName>
        <fullName evidence="2">Uncharacterized protein</fullName>
    </submittedName>
</protein>
<sequence length="34" mass="3956">MVHALTDDENYQRSLGQKQQLDVEDNMQTPNVHT</sequence>
<organism evidence="2 3">
    <name type="scientific">Rubroshorea leprosula</name>
    <dbReference type="NCBI Taxonomy" id="152421"/>
    <lineage>
        <taxon>Eukaryota</taxon>
        <taxon>Viridiplantae</taxon>
        <taxon>Streptophyta</taxon>
        <taxon>Embryophyta</taxon>
        <taxon>Tracheophyta</taxon>
        <taxon>Spermatophyta</taxon>
        <taxon>Magnoliopsida</taxon>
        <taxon>eudicotyledons</taxon>
        <taxon>Gunneridae</taxon>
        <taxon>Pentapetalae</taxon>
        <taxon>rosids</taxon>
        <taxon>malvids</taxon>
        <taxon>Malvales</taxon>
        <taxon>Dipterocarpaceae</taxon>
        <taxon>Rubroshorea</taxon>
    </lineage>
</organism>
<reference evidence="2 3" key="1">
    <citation type="journal article" date="2021" name="Commun. Biol.">
        <title>The genome of Shorea leprosula (Dipterocarpaceae) highlights the ecological relevance of drought in aseasonal tropical rainforests.</title>
        <authorList>
            <person name="Ng K.K.S."/>
            <person name="Kobayashi M.J."/>
            <person name="Fawcett J.A."/>
            <person name="Hatakeyama M."/>
            <person name="Paape T."/>
            <person name="Ng C.H."/>
            <person name="Ang C.C."/>
            <person name="Tnah L.H."/>
            <person name="Lee C.T."/>
            <person name="Nishiyama T."/>
            <person name="Sese J."/>
            <person name="O'Brien M.J."/>
            <person name="Copetti D."/>
            <person name="Mohd Noor M.I."/>
            <person name="Ong R.C."/>
            <person name="Putra M."/>
            <person name="Sireger I.Z."/>
            <person name="Indrioko S."/>
            <person name="Kosugi Y."/>
            <person name="Izuno A."/>
            <person name="Isagi Y."/>
            <person name="Lee S.L."/>
            <person name="Shimizu K.K."/>
        </authorList>
    </citation>
    <scope>NUCLEOTIDE SEQUENCE [LARGE SCALE GENOMIC DNA]</scope>
    <source>
        <strain evidence="2">214</strain>
    </source>
</reference>
<gene>
    <name evidence="2" type="ORF">SLEP1_g18885</name>
</gene>
<evidence type="ECO:0000256" key="1">
    <source>
        <dbReference type="SAM" id="MobiDB-lite"/>
    </source>
</evidence>
<proteinExistence type="predicted"/>
<accession>A0AAV5J4Z8</accession>
<name>A0AAV5J4Z8_9ROSI</name>
<evidence type="ECO:0000313" key="2">
    <source>
        <dbReference type="EMBL" id="GKV07079.1"/>
    </source>
</evidence>
<dbReference type="Proteomes" id="UP001054252">
    <property type="component" value="Unassembled WGS sequence"/>
</dbReference>
<dbReference type="AlphaFoldDB" id="A0AAV5J4Z8"/>
<dbReference type="EMBL" id="BPVZ01000026">
    <property type="protein sequence ID" value="GKV07079.1"/>
    <property type="molecule type" value="Genomic_DNA"/>
</dbReference>